<keyword evidence="10" id="KW-1133">Transmembrane helix</keyword>
<proteinExistence type="inferred from homology"/>
<evidence type="ECO:0000313" key="11">
    <source>
        <dbReference type="EMBL" id="KAG2382917.1"/>
    </source>
</evidence>
<dbReference type="GO" id="GO:0032264">
    <property type="term" value="P:IMP salvage"/>
    <property type="evidence" value="ECO:0007669"/>
    <property type="project" value="InterPro"/>
</dbReference>
<evidence type="ECO:0000256" key="7">
    <source>
        <dbReference type="ARBA" id="ARBA00022833"/>
    </source>
</evidence>
<dbReference type="FunFam" id="4.10.800.20:FF:000001">
    <property type="entry name" value="AMP deaminase"/>
    <property type="match status" value="1"/>
</dbReference>
<feature type="region of interest" description="Disordered" evidence="9">
    <location>
        <begin position="868"/>
        <end position="896"/>
    </location>
</feature>
<evidence type="ECO:0000256" key="4">
    <source>
        <dbReference type="ARBA" id="ARBA00012775"/>
    </source>
</evidence>
<name>A0AA88GR04_NAELO</name>
<dbReference type="GO" id="GO:0003876">
    <property type="term" value="F:AMP deaminase activity"/>
    <property type="evidence" value="ECO:0007669"/>
    <property type="project" value="UniProtKB-EC"/>
</dbReference>
<evidence type="ECO:0000313" key="12">
    <source>
        <dbReference type="Proteomes" id="UP000816034"/>
    </source>
</evidence>
<dbReference type="Pfam" id="PF19326">
    <property type="entry name" value="AMP_deaminase"/>
    <property type="match status" value="1"/>
</dbReference>
<feature type="transmembrane region" description="Helical" evidence="10">
    <location>
        <begin position="903"/>
        <end position="923"/>
    </location>
</feature>
<keyword evidence="10" id="KW-0812">Transmembrane</keyword>
<keyword evidence="10" id="KW-0472">Membrane</keyword>
<dbReference type="InterPro" id="IPR032466">
    <property type="entry name" value="Metal_Hydrolase"/>
</dbReference>
<dbReference type="Gene3D" id="3.20.20.140">
    <property type="entry name" value="Metal-dependent hydrolases"/>
    <property type="match status" value="1"/>
</dbReference>
<dbReference type="PANTHER" id="PTHR11359">
    <property type="entry name" value="AMP DEAMINASE"/>
    <property type="match status" value="1"/>
</dbReference>
<feature type="compositionally biased region" description="Basic residues" evidence="9">
    <location>
        <begin position="62"/>
        <end position="71"/>
    </location>
</feature>
<dbReference type="PROSITE" id="PS00485">
    <property type="entry name" value="A_DEAMINASE"/>
    <property type="match status" value="1"/>
</dbReference>
<evidence type="ECO:0000256" key="10">
    <source>
        <dbReference type="SAM" id="Phobius"/>
    </source>
</evidence>
<keyword evidence="5" id="KW-0479">Metal-binding</keyword>
<dbReference type="EC" id="3.5.4.6" evidence="4"/>
<keyword evidence="12" id="KW-1185">Reference proteome</keyword>
<keyword evidence="7" id="KW-0862">Zinc</keyword>
<evidence type="ECO:0000256" key="6">
    <source>
        <dbReference type="ARBA" id="ARBA00022801"/>
    </source>
</evidence>
<feature type="region of interest" description="Disordered" evidence="9">
    <location>
        <begin position="1"/>
        <end position="80"/>
    </location>
</feature>
<protein>
    <recommendedName>
        <fullName evidence="4">AMP deaminase</fullName>
        <ecNumber evidence="4">3.5.4.6</ecNumber>
    </recommendedName>
</protein>
<dbReference type="RefSeq" id="XP_044548596.1">
    <property type="nucleotide sequence ID" value="XM_044694572.1"/>
</dbReference>
<keyword evidence="6" id="KW-0378">Hydrolase</keyword>
<organism evidence="11 12">
    <name type="scientific">Naegleria lovaniensis</name>
    <name type="common">Amoeba</name>
    <dbReference type="NCBI Taxonomy" id="51637"/>
    <lineage>
        <taxon>Eukaryota</taxon>
        <taxon>Discoba</taxon>
        <taxon>Heterolobosea</taxon>
        <taxon>Tetramitia</taxon>
        <taxon>Eutetramitia</taxon>
        <taxon>Vahlkampfiidae</taxon>
        <taxon>Naegleria</taxon>
    </lineage>
</organism>
<evidence type="ECO:0000256" key="3">
    <source>
        <dbReference type="ARBA" id="ARBA00006676"/>
    </source>
</evidence>
<sequence>MSSSSFLEPSAALRPIPAEEELLVEEPSTSPSPTTNGNENGNNSNTTTNSKKGLSISFTSNHAKKGPITRKSKLEVTKSSSNIDTDVLTPLSSIVEHSFLPNPGVMQQATEEFEEKVKEKEQMRKTSSSGFLPGVSTPFSPPFLDLAVPTPTPLTAVPGALYVYNEEAFKADLDDFEDESQLLEQIRSKEACFAEEYINDEIVQVCNNLFKVLEMRRKHQVGEYNDESRRDARPWNCFYYKEDFVGNVDEDELLLNSRQHAYVEPKLTYDPYDLDASQNHPVTPEDIIVMKEGIFYVKTTLGQEIVPPVTFSEHFETYQFLSNLMYDAPTKSFSYTRLNALELKFTLFKKLKQFEEIKTQKLVPHRDWYNVRKVDGHVHLSSMAHQKHLLRYIKRKLKQCPDEVVIIRDGKKLTLAEVFDSLNLTPFDLSVDTLDVHVDKTQTMHRFDKFNLKYSPFGQSRLREIFLKTDNLIEGKYFAEMTREVFKDYEDSRYQHAEPRVSIYGKQYDEWQNLSKWVIKQRMYSPNIRWLIQIPRLYNVHKQFNAIDTFQQMLYNIFHPLFEATRCPDKYPEISTFLNYIVGFDSVDDESKPEPRFHKDLPTPDQWTMHENPPYAYYSYYFYANIKVLNAYRKSKGLNTFAIRPHAGEAGNASHLVSAYLLSDEINHGIELRKAPVLQYLYYLSQVGLAMSPLSNNSLFLSYEKNPFPQFFQRGLNVALSTDDPLMFHFTREPLMEEYSIAAQVYHLTNVDLCEIARNSVIQSGFEDVFKKYWLGTTRMFGTNDIRQSNVPNLRLKYRFETLVDEHLFIQKALAVDYLKKKVKGAKYAPPPPMPPGEVLTYLLRDKPSYLALTFSSIGSLANYPAITTRTENPPTQTNKNQSAMNSQPVATSTTTASKDNTGLYVLLTTTVLLLGTLAISNWRK</sequence>
<dbReference type="NCBIfam" id="TIGR01429">
    <property type="entry name" value="AMP_deaminase"/>
    <property type="match status" value="1"/>
</dbReference>
<evidence type="ECO:0000256" key="1">
    <source>
        <dbReference type="ARBA" id="ARBA00001947"/>
    </source>
</evidence>
<dbReference type="Proteomes" id="UP000816034">
    <property type="component" value="Unassembled WGS sequence"/>
</dbReference>
<dbReference type="AlphaFoldDB" id="A0AA88GR04"/>
<comment type="similarity">
    <text evidence="3">Belongs to the metallo-dependent hydrolases superfamily. Adenosine and AMP deaminases family.</text>
</comment>
<keyword evidence="8" id="KW-0546">Nucleotide metabolism</keyword>
<evidence type="ECO:0000256" key="8">
    <source>
        <dbReference type="ARBA" id="ARBA00023080"/>
    </source>
</evidence>
<evidence type="ECO:0000256" key="2">
    <source>
        <dbReference type="ARBA" id="ARBA00004955"/>
    </source>
</evidence>
<gene>
    <name evidence="11" type="ORF">C9374_004884</name>
</gene>
<dbReference type="PANTHER" id="PTHR11359:SF0">
    <property type="entry name" value="AMP DEAMINASE"/>
    <property type="match status" value="1"/>
</dbReference>
<dbReference type="GO" id="GO:0046033">
    <property type="term" value="P:AMP metabolic process"/>
    <property type="evidence" value="ECO:0007669"/>
    <property type="project" value="TreeGrafter"/>
</dbReference>
<evidence type="ECO:0000256" key="9">
    <source>
        <dbReference type="SAM" id="MobiDB-lite"/>
    </source>
</evidence>
<dbReference type="GO" id="GO:0046872">
    <property type="term" value="F:metal ion binding"/>
    <property type="evidence" value="ECO:0007669"/>
    <property type="project" value="UniProtKB-KW"/>
</dbReference>
<dbReference type="Gene3D" id="4.10.800.20">
    <property type="match status" value="1"/>
</dbReference>
<comment type="cofactor">
    <cofactor evidence="1">
        <name>Zn(2+)</name>
        <dbReference type="ChEBI" id="CHEBI:29105"/>
    </cofactor>
</comment>
<dbReference type="FunFam" id="3.20.20.140:FF:000035">
    <property type="entry name" value="Probable amp deaminase"/>
    <property type="match status" value="1"/>
</dbReference>
<reference evidence="11 12" key="1">
    <citation type="journal article" date="2018" name="BMC Genomics">
        <title>The genome of Naegleria lovaniensis, the basis for a comparative approach to unravel pathogenicity factors of the human pathogenic amoeba N. fowleri.</title>
        <authorList>
            <person name="Liechti N."/>
            <person name="Schurch N."/>
            <person name="Bruggmann R."/>
            <person name="Wittwer M."/>
        </authorList>
    </citation>
    <scope>NUCLEOTIDE SEQUENCE [LARGE SCALE GENOMIC DNA]</scope>
    <source>
        <strain evidence="11 12">ATCC 30569</strain>
    </source>
</reference>
<dbReference type="EMBL" id="PYSW02000022">
    <property type="protein sequence ID" value="KAG2382917.1"/>
    <property type="molecule type" value="Genomic_DNA"/>
</dbReference>
<dbReference type="GO" id="GO:0005829">
    <property type="term" value="C:cytosol"/>
    <property type="evidence" value="ECO:0007669"/>
    <property type="project" value="TreeGrafter"/>
</dbReference>
<dbReference type="InterPro" id="IPR006329">
    <property type="entry name" value="AMPD"/>
</dbReference>
<evidence type="ECO:0000256" key="5">
    <source>
        <dbReference type="ARBA" id="ARBA00022723"/>
    </source>
</evidence>
<dbReference type="InterPro" id="IPR006650">
    <property type="entry name" value="A/AMP_deam_AS"/>
</dbReference>
<comment type="caution">
    <text evidence="11">The sequence shown here is derived from an EMBL/GenBank/DDBJ whole genome shotgun (WGS) entry which is preliminary data.</text>
</comment>
<comment type="pathway">
    <text evidence="2">Purine metabolism; IMP biosynthesis via salvage pathway; IMP from AMP: step 1/1.</text>
</comment>
<accession>A0AA88GR04</accession>
<dbReference type="GeneID" id="68097339"/>
<feature type="compositionally biased region" description="Low complexity" evidence="9">
    <location>
        <begin position="34"/>
        <end position="50"/>
    </location>
</feature>
<dbReference type="SUPFAM" id="SSF51556">
    <property type="entry name" value="Metallo-dependent hydrolases"/>
    <property type="match status" value="1"/>
</dbReference>